<dbReference type="Pfam" id="PF01963">
    <property type="entry name" value="TraB_PrgY_gumN"/>
    <property type="match status" value="1"/>
</dbReference>
<evidence type="ECO:0000256" key="1">
    <source>
        <dbReference type="SAM" id="MobiDB-lite"/>
    </source>
</evidence>
<gene>
    <name evidence="2" type="ORF">CBOVIS_LOCUS10770</name>
</gene>
<evidence type="ECO:0000313" key="2">
    <source>
        <dbReference type="EMBL" id="CAB3409076.1"/>
    </source>
</evidence>
<dbReference type="InterPro" id="IPR046345">
    <property type="entry name" value="TraB_PrgY-like"/>
</dbReference>
<comment type="caution">
    <text evidence="2">The sequence shown here is derived from an EMBL/GenBank/DDBJ whole genome shotgun (WGS) entry which is preliminary data.</text>
</comment>
<dbReference type="CDD" id="cd14726">
    <property type="entry name" value="TraB_PrgY-like"/>
    <property type="match status" value="1"/>
</dbReference>
<dbReference type="PANTHER" id="PTHR21530:SF7">
    <property type="entry name" value="TRAB DOMAIN-CONTAINING PROTEIN"/>
    <property type="match status" value="1"/>
</dbReference>
<proteinExistence type="predicted"/>
<feature type="compositionally biased region" description="Basic and acidic residues" evidence="1">
    <location>
        <begin position="1"/>
        <end position="15"/>
    </location>
</feature>
<keyword evidence="3" id="KW-1185">Reference proteome</keyword>
<accession>A0A8S1F5R7</accession>
<dbReference type="OrthoDB" id="48306at2759"/>
<feature type="region of interest" description="Disordered" evidence="1">
    <location>
        <begin position="1"/>
        <end position="31"/>
    </location>
</feature>
<dbReference type="EMBL" id="CADEPM010000008">
    <property type="protein sequence ID" value="CAB3409076.1"/>
    <property type="molecule type" value="Genomic_DNA"/>
</dbReference>
<dbReference type="Proteomes" id="UP000494206">
    <property type="component" value="Unassembled WGS sequence"/>
</dbReference>
<protein>
    <recommendedName>
        <fullName evidence="4">TraB domain-containing protein</fullName>
    </recommendedName>
</protein>
<dbReference type="PANTHER" id="PTHR21530">
    <property type="entry name" value="PHEROMONE SHUTDOWN PROTEIN"/>
    <property type="match status" value="1"/>
</dbReference>
<reference evidence="2 3" key="1">
    <citation type="submission" date="2020-04" db="EMBL/GenBank/DDBJ databases">
        <authorList>
            <person name="Laetsch R D."/>
            <person name="Stevens L."/>
            <person name="Kumar S."/>
            <person name="Blaxter L. M."/>
        </authorList>
    </citation>
    <scope>NUCLEOTIDE SEQUENCE [LARGE SCALE GENOMIC DNA]</scope>
</reference>
<sequence length="449" mass="50436">MKMTTREEELEREAIATEFPGPNDIPPPAEDQLTEEDLFRMRSLTINSKKGLGGVSETAEQSIISLADSASNFDEHVTGDQDVDEFDYDIDNSSKNSAEMPLDNQCVAVNGWLFGRKRNPDFAFNKATVTVLRWPKNIAVPECPVPVSKEQWTKAFLESTVYLIGTAHFSKESQDDVTETVKHVQPDYVMIELCPARISIISMDENTLLNESRNLNSQKIMQTIKQNGAIQGILHVLLLSMSAHVTRELSMAPGGEFRAAHRSAAQTQLCRVVLGDRPIQITLQRALASLSMWQKLKFFIHVAFSHRQTITKDEVERCKQKDLLEQLLTEMADDFPQLSHIFVEERDAYMTHVLHTLLHRNAVEKFITWQASNTGKPFQPLAVVAVVGIGHTPGIINKWNDPVDISDLILIPQPSLTSRILNIAARAAFWGSVGYLLYRGGTRIARRFA</sequence>
<evidence type="ECO:0000313" key="3">
    <source>
        <dbReference type="Proteomes" id="UP000494206"/>
    </source>
</evidence>
<name>A0A8S1F5R7_9PELO</name>
<evidence type="ECO:0008006" key="4">
    <source>
        <dbReference type="Google" id="ProtNLM"/>
    </source>
</evidence>
<dbReference type="AlphaFoldDB" id="A0A8S1F5R7"/>
<organism evidence="2 3">
    <name type="scientific">Caenorhabditis bovis</name>
    <dbReference type="NCBI Taxonomy" id="2654633"/>
    <lineage>
        <taxon>Eukaryota</taxon>
        <taxon>Metazoa</taxon>
        <taxon>Ecdysozoa</taxon>
        <taxon>Nematoda</taxon>
        <taxon>Chromadorea</taxon>
        <taxon>Rhabditida</taxon>
        <taxon>Rhabditina</taxon>
        <taxon>Rhabditomorpha</taxon>
        <taxon>Rhabditoidea</taxon>
        <taxon>Rhabditidae</taxon>
        <taxon>Peloderinae</taxon>
        <taxon>Caenorhabditis</taxon>
    </lineage>
</organism>
<dbReference type="InterPro" id="IPR002816">
    <property type="entry name" value="TraB/PrgY/GumN_fam"/>
</dbReference>